<feature type="transmembrane region" description="Helical" evidence="2">
    <location>
        <begin position="29"/>
        <end position="50"/>
    </location>
</feature>
<organism evidence="3 4">
    <name type="scientific">Pleurostoma richardsiae</name>
    <dbReference type="NCBI Taxonomy" id="41990"/>
    <lineage>
        <taxon>Eukaryota</taxon>
        <taxon>Fungi</taxon>
        <taxon>Dikarya</taxon>
        <taxon>Ascomycota</taxon>
        <taxon>Pezizomycotina</taxon>
        <taxon>Sordariomycetes</taxon>
        <taxon>Sordariomycetidae</taxon>
        <taxon>Calosphaeriales</taxon>
        <taxon>Pleurostomataceae</taxon>
        <taxon>Pleurostoma</taxon>
    </lineage>
</organism>
<feature type="transmembrane region" description="Helical" evidence="2">
    <location>
        <begin position="108"/>
        <end position="132"/>
    </location>
</feature>
<feature type="compositionally biased region" description="Acidic residues" evidence="1">
    <location>
        <begin position="216"/>
        <end position="225"/>
    </location>
</feature>
<sequence>MAVAPFKDTGNCIHYARFAQNLNRTQAEVLYWCFFIVVILLLFVSSWYYGICHDGAEKYGAQTEQHRRRMWRCLCVSAWSGAIAVILAVVEVFWLMSLQFCDGEPLMALYWSTWTMLQVGSVIAIVGIILAVTHSMRDRKHPPWALALGTPVLVVAGLLHFIHSAVHRRAKNVRAMSIRSRRRSSTLDPGRGRGQSFSEAPTIRAESESRNQTDPVETEEPDSEDTYNAKIVGYTPEGDIILRIASTAMRRDLYTSSRQPSVSFAPDSVPGRSSEQASTPATAALQDRESRRPSAANTIEKVSTAALSERTLALPPSPMEKAEGD</sequence>
<keyword evidence="2" id="KW-0812">Transmembrane</keyword>
<keyword evidence="2" id="KW-0472">Membrane</keyword>
<dbReference type="Proteomes" id="UP001174694">
    <property type="component" value="Unassembled WGS sequence"/>
</dbReference>
<gene>
    <name evidence="3" type="ORF">NKR23_g782</name>
</gene>
<comment type="caution">
    <text evidence="3">The sequence shown here is derived from an EMBL/GenBank/DDBJ whole genome shotgun (WGS) entry which is preliminary data.</text>
</comment>
<keyword evidence="4" id="KW-1185">Reference proteome</keyword>
<keyword evidence="2" id="KW-1133">Transmembrane helix</keyword>
<reference evidence="3" key="1">
    <citation type="submission" date="2022-07" db="EMBL/GenBank/DDBJ databases">
        <title>Fungi with potential for degradation of polypropylene.</title>
        <authorList>
            <person name="Gostincar C."/>
        </authorList>
    </citation>
    <scope>NUCLEOTIDE SEQUENCE</scope>
    <source>
        <strain evidence="3">EXF-13308</strain>
    </source>
</reference>
<evidence type="ECO:0000256" key="2">
    <source>
        <dbReference type="SAM" id="Phobius"/>
    </source>
</evidence>
<accession>A0AA38VQY8</accession>
<dbReference type="EMBL" id="JANBVO010000001">
    <property type="protein sequence ID" value="KAJ9157836.1"/>
    <property type="molecule type" value="Genomic_DNA"/>
</dbReference>
<evidence type="ECO:0000256" key="1">
    <source>
        <dbReference type="SAM" id="MobiDB-lite"/>
    </source>
</evidence>
<feature type="compositionally biased region" description="Polar residues" evidence="1">
    <location>
        <begin position="271"/>
        <end position="281"/>
    </location>
</feature>
<evidence type="ECO:0000313" key="4">
    <source>
        <dbReference type="Proteomes" id="UP001174694"/>
    </source>
</evidence>
<feature type="region of interest" description="Disordered" evidence="1">
    <location>
        <begin position="176"/>
        <end position="231"/>
    </location>
</feature>
<evidence type="ECO:0000313" key="3">
    <source>
        <dbReference type="EMBL" id="KAJ9157836.1"/>
    </source>
</evidence>
<name>A0AA38VQY8_9PEZI</name>
<feature type="transmembrane region" description="Helical" evidence="2">
    <location>
        <begin position="71"/>
        <end position="96"/>
    </location>
</feature>
<feature type="region of interest" description="Disordered" evidence="1">
    <location>
        <begin position="255"/>
        <end position="325"/>
    </location>
</feature>
<feature type="transmembrane region" description="Helical" evidence="2">
    <location>
        <begin position="144"/>
        <end position="162"/>
    </location>
</feature>
<dbReference type="AlphaFoldDB" id="A0AA38VQY8"/>
<protein>
    <submittedName>
        <fullName evidence="3">Uncharacterized protein</fullName>
    </submittedName>
</protein>
<proteinExistence type="predicted"/>